<feature type="domain" description="SBP-type" evidence="2">
    <location>
        <begin position="343"/>
        <end position="427"/>
    </location>
</feature>
<evidence type="ECO:0000313" key="3">
    <source>
        <dbReference type="EMBL" id="EEH51927.1"/>
    </source>
</evidence>
<dbReference type="InterPro" id="IPR004333">
    <property type="entry name" value="SBP_dom"/>
</dbReference>
<feature type="region of interest" description="Disordered" evidence="1">
    <location>
        <begin position="506"/>
        <end position="525"/>
    </location>
</feature>
<evidence type="ECO:0000256" key="1">
    <source>
        <dbReference type="SAM" id="MobiDB-lite"/>
    </source>
</evidence>
<reference evidence="3 4" key="1">
    <citation type="journal article" date="2009" name="Science">
        <title>Green evolution and dynamic adaptations revealed by genomes of the marine picoeukaryotes Micromonas.</title>
        <authorList>
            <person name="Worden A.Z."/>
            <person name="Lee J.H."/>
            <person name="Mock T."/>
            <person name="Rouze P."/>
            <person name="Simmons M.P."/>
            <person name="Aerts A.L."/>
            <person name="Allen A.E."/>
            <person name="Cuvelier M.L."/>
            <person name="Derelle E."/>
            <person name="Everett M.V."/>
            <person name="Foulon E."/>
            <person name="Grimwood J."/>
            <person name="Gundlach H."/>
            <person name="Henrissat B."/>
            <person name="Napoli C."/>
            <person name="McDonald S.M."/>
            <person name="Parker M.S."/>
            <person name="Rombauts S."/>
            <person name="Salamov A."/>
            <person name="Von Dassow P."/>
            <person name="Badger J.H."/>
            <person name="Coutinho P.M."/>
            <person name="Demir E."/>
            <person name="Dubchak I."/>
            <person name="Gentemann C."/>
            <person name="Eikrem W."/>
            <person name="Gready J.E."/>
            <person name="John U."/>
            <person name="Lanier W."/>
            <person name="Lindquist E.A."/>
            <person name="Lucas S."/>
            <person name="Mayer K.F."/>
            <person name="Moreau H."/>
            <person name="Not F."/>
            <person name="Otillar R."/>
            <person name="Panaud O."/>
            <person name="Pangilinan J."/>
            <person name="Paulsen I."/>
            <person name="Piegu B."/>
            <person name="Poliakov A."/>
            <person name="Robbens S."/>
            <person name="Schmutz J."/>
            <person name="Toulza E."/>
            <person name="Wyss T."/>
            <person name="Zelensky A."/>
            <person name="Zhou K."/>
            <person name="Armbrust E.V."/>
            <person name="Bhattacharya D."/>
            <person name="Goodenough U.W."/>
            <person name="Van de Peer Y."/>
            <person name="Grigoriev I.V."/>
        </authorList>
    </citation>
    <scope>NUCLEOTIDE SEQUENCE [LARGE SCALE GENOMIC DNA]</scope>
    <source>
        <strain evidence="3 4">CCMP1545</strain>
    </source>
</reference>
<dbReference type="Gene3D" id="4.10.1100.10">
    <property type="entry name" value="Transcription factor, SBP-box domain"/>
    <property type="match status" value="1"/>
</dbReference>
<dbReference type="OrthoDB" id="552969at2759"/>
<name>C1N6J2_MICPC</name>
<dbReference type="RefSeq" id="XP_003063554.1">
    <property type="nucleotide sequence ID" value="XM_003063508.1"/>
</dbReference>
<feature type="compositionally biased region" description="Low complexity" evidence="1">
    <location>
        <begin position="180"/>
        <end position="195"/>
    </location>
</feature>
<evidence type="ECO:0000259" key="2">
    <source>
        <dbReference type="PROSITE" id="PS51141"/>
    </source>
</evidence>
<feature type="compositionally biased region" description="Low complexity" evidence="1">
    <location>
        <begin position="128"/>
        <end position="147"/>
    </location>
</feature>
<feature type="compositionally biased region" description="Acidic residues" evidence="1">
    <location>
        <begin position="110"/>
        <end position="123"/>
    </location>
</feature>
<dbReference type="Proteomes" id="UP000001876">
    <property type="component" value="Unassembled WGS sequence"/>
</dbReference>
<gene>
    <name evidence="3" type="ORF">MICPUCDRAFT_53335</name>
</gene>
<feature type="compositionally biased region" description="Acidic residues" evidence="1">
    <location>
        <begin position="149"/>
        <end position="159"/>
    </location>
</feature>
<dbReference type="GO" id="GO:0003677">
    <property type="term" value="F:DNA binding"/>
    <property type="evidence" value="ECO:0007669"/>
    <property type="project" value="InterPro"/>
</dbReference>
<feature type="region of interest" description="Disordered" evidence="1">
    <location>
        <begin position="589"/>
        <end position="617"/>
    </location>
</feature>
<feature type="compositionally biased region" description="Basic and acidic residues" evidence="1">
    <location>
        <begin position="88"/>
        <end position="109"/>
    </location>
</feature>
<feature type="region of interest" description="Disordered" evidence="1">
    <location>
        <begin position="22"/>
        <end position="239"/>
    </location>
</feature>
<evidence type="ECO:0000313" key="4">
    <source>
        <dbReference type="Proteomes" id="UP000001876"/>
    </source>
</evidence>
<dbReference type="PROSITE" id="PS51141">
    <property type="entry name" value="ZF_SBP"/>
    <property type="match status" value="1"/>
</dbReference>
<dbReference type="KEGG" id="mpp:MICPUCDRAFT_53335"/>
<feature type="region of interest" description="Disordered" evidence="1">
    <location>
        <begin position="469"/>
        <end position="494"/>
    </location>
</feature>
<dbReference type="AlphaFoldDB" id="C1N6J2"/>
<sequence length="782" mass="79680">MTAGLAASVTQRETRTAIAMQVAEAETRGGEPSARRPRKGHAPRATTKTAPSATDVEIDVLAPATDEKEVSDTPSRGPADGVAGPPRGYRDLADVDDPAKNENADAREDDREDDAAADDDDDARETTETMGQTVTTAVPAAAARPPVNVEDDDAEDDDDATARSEEDVERNAVAASPTYAARGPSGATATGTATMTREELVGGLGGGDDGGKPNTPGSVHKPVGRPMNVVSSPSATVNADGSLRSERLAAARTLLAAPAPPGGVGVAATADRSTEDAAADAEARWRALTAAAEAPPLYHITPAADELANAGGGGGGGGGLKYGEMGSRSKASAQGWVHRVRVKKKCVVDDCARFRVAPEGVGSRHNGKIRLPLTCPMHLDATTVLIGGIPSRECQACRAFHPLSEFGKDNKTCERRLKRKKVRYHMSATGSDFTDAEAEAAALALVEKAGDRRVPVFSAASLKRGGGSGGGGGFRLLGGHPKKKRTGVTPGPVREKIRSEAKQIAAGLPGSFPAPPRSTADDDDADAGLLERYSSLRGSMPRDASLHEAAARGAARGFHDAVTNAVTNAVTSANDAGYAHQPALAELGRRQQPPPSAPPPPRASSPNPGQSPAQQAAATLAAQCLMAASTLLSQVASSPAAAAAAPPPPAPATQSSPAGALIAALHQQRQSAAGAGANLAALLAAGGLPGAGGAGGDGGGVGGLSADALEAMRAAQARADAANEAADRANGDVQKQLSDAQVRSTQKFFTHRPVSTFDRFPFQLTGELFLYGMALRRRRGAG</sequence>
<organism evidence="4">
    <name type="scientific">Micromonas pusilla (strain CCMP1545)</name>
    <name type="common">Picoplanktonic green alga</name>
    <dbReference type="NCBI Taxonomy" id="564608"/>
    <lineage>
        <taxon>Eukaryota</taxon>
        <taxon>Viridiplantae</taxon>
        <taxon>Chlorophyta</taxon>
        <taxon>Mamiellophyceae</taxon>
        <taxon>Mamiellales</taxon>
        <taxon>Mamiellaceae</taxon>
        <taxon>Micromonas</taxon>
    </lineage>
</organism>
<dbReference type="GeneID" id="9688991"/>
<keyword evidence="4" id="KW-1185">Reference proteome</keyword>
<dbReference type="EMBL" id="GG663749">
    <property type="protein sequence ID" value="EEH51927.1"/>
    <property type="molecule type" value="Genomic_DNA"/>
</dbReference>
<dbReference type="InterPro" id="IPR036893">
    <property type="entry name" value="SBP_sf"/>
</dbReference>
<feature type="compositionally biased region" description="Polar residues" evidence="1">
    <location>
        <begin position="229"/>
        <end position="239"/>
    </location>
</feature>
<accession>C1N6J2</accession>
<dbReference type="OMA" id="PACHTRS"/>
<dbReference type="SUPFAM" id="SSF103612">
    <property type="entry name" value="SBT domain"/>
    <property type="match status" value="1"/>
</dbReference>
<dbReference type="GO" id="GO:0005634">
    <property type="term" value="C:nucleus"/>
    <property type="evidence" value="ECO:0007669"/>
    <property type="project" value="InterPro"/>
</dbReference>
<dbReference type="Pfam" id="PF03110">
    <property type="entry name" value="SBP"/>
    <property type="match status" value="1"/>
</dbReference>
<feature type="compositionally biased region" description="Pro residues" evidence="1">
    <location>
        <begin position="592"/>
        <end position="603"/>
    </location>
</feature>
<proteinExistence type="predicted"/>
<protein>
    <submittedName>
        <fullName evidence="3">Predicted protein</fullName>
    </submittedName>
</protein>